<proteinExistence type="inferred from homology"/>
<comment type="subcellular location">
    <subcellularLocation>
        <location evidence="1">Mitochondrion</location>
    </subcellularLocation>
    <subcellularLocation>
        <location evidence="2">Secreted</location>
    </subcellularLocation>
</comment>
<accession>A0AAD3SV66</accession>
<dbReference type="GO" id="GO:0009409">
    <property type="term" value="P:response to cold"/>
    <property type="evidence" value="ECO:0007669"/>
    <property type="project" value="UniProtKB-ARBA"/>
</dbReference>
<dbReference type="GO" id="GO:0006858">
    <property type="term" value="P:extracellular transport"/>
    <property type="evidence" value="ECO:0007669"/>
    <property type="project" value="UniProtKB-ARBA"/>
</dbReference>
<keyword evidence="6" id="KW-0809">Transit peptide</keyword>
<dbReference type="GO" id="GO:1990428">
    <property type="term" value="P:miRNA transport"/>
    <property type="evidence" value="ECO:0007669"/>
    <property type="project" value="UniProtKB-ARBA"/>
</dbReference>
<evidence type="ECO:0000256" key="6">
    <source>
        <dbReference type="ARBA" id="ARBA00022946"/>
    </source>
</evidence>
<dbReference type="GO" id="GO:0003727">
    <property type="term" value="F:single-stranded RNA binding"/>
    <property type="evidence" value="ECO:0007669"/>
    <property type="project" value="UniProtKB-ARBA"/>
</dbReference>
<dbReference type="SMART" id="SM00360">
    <property type="entry name" value="RRM"/>
    <property type="match status" value="1"/>
</dbReference>
<evidence type="ECO:0000256" key="5">
    <source>
        <dbReference type="ARBA" id="ARBA00022884"/>
    </source>
</evidence>
<evidence type="ECO:0000256" key="8">
    <source>
        <dbReference type="ARBA" id="ARBA00049664"/>
    </source>
</evidence>
<evidence type="ECO:0000256" key="3">
    <source>
        <dbReference type="ARBA" id="ARBA00022525"/>
    </source>
</evidence>
<dbReference type="PANTHER" id="PTHR48027">
    <property type="entry name" value="HETEROGENEOUS NUCLEAR RIBONUCLEOPROTEIN 87F-RELATED"/>
    <property type="match status" value="1"/>
</dbReference>
<name>A0AAD3SV66_NEPGR</name>
<keyword evidence="13" id="KW-1185">Reference proteome</keyword>
<keyword evidence="3" id="KW-0964">Secreted</keyword>
<dbReference type="InterPro" id="IPR052462">
    <property type="entry name" value="SLIRP/GR-RBP-like"/>
</dbReference>
<dbReference type="Pfam" id="PF00076">
    <property type="entry name" value="RRM_1"/>
    <property type="match status" value="1"/>
</dbReference>
<dbReference type="GO" id="GO:0009414">
    <property type="term" value="P:response to water deprivation"/>
    <property type="evidence" value="ECO:0007669"/>
    <property type="project" value="UniProtKB-ARBA"/>
</dbReference>
<dbReference type="SUPFAM" id="SSF54928">
    <property type="entry name" value="RNA-binding domain, RBD"/>
    <property type="match status" value="1"/>
</dbReference>
<dbReference type="GO" id="GO:0003697">
    <property type="term" value="F:single-stranded DNA binding"/>
    <property type="evidence" value="ECO:0007669"/>
    <property type="project" value="UniProtKB-ARBA"/>
</dbReference>
<evidence type="ECO:0000313" key="12">
    <source>
        <dbReference type="EMBL" id="GMH18485.1"/>
    </source>
</evidence>
<gene>
    <name evidence="12" type="ORF">Nepgr_020326</name>
</gene>
<feature type="compositionally biased region" description="Gly residues" evidence="10">
    <location>
        <begin position="156"/>
        <end position="179"/>
    </location>
</feature>
<evidence type="ECO:0000256" key="9">
    <source>
        <dbReference type="PROSITE-ProRule" id="PRU00176"/>
    </source>
</evidence>
<comment type="caution">
    <text evidence="12">The sequence shown here is derived from an EMBL/GenBank/DDBJ whole genome shotgun (WGS) entry which is preliminary data.</text>
</comment>
<dbReference type="GO" id="GO:0005615">
    <property type="term" value="C:extracellular space"/>
    <property type="evidence" value="ECO:0007669"/>
    <property type="project" value="UniProtKB-ARBA"/>
</dbReference>
<evidence type="ECO:0000256" key="4">
    <source>
        <dbReference type="ARBA" id="ARBA00022553"/>
    </source>
</evidence>
<dbReference type="PROSITE" id="PS50102">
    <property type="entry name" value="RRM"/>
    <property type="match status" value="1"/>
</dbReference>
<dbReference type="Proteomes" id="UP001279734">
    <property type="component" value="Unassembled WGS sequence"/>
</dbReference>
<feature type="domain" description="RRM" evidence="11">
    <location>
        <begin position="73"/>
        <end position="151"/>
    </location>
</feature>
<evidence type="ECO:0000256" key="10">
    <source>
        <dbReference type="SAM" id="MobiDB-lite"/>
    </source>
</evidence>
<keyword evidence="7" id="KW-0496">Mitochondrion</keyword>
<dbReference type="GO" id="GO:0000959">
    <property type="term" value="P:mitochondrial RNA metabolic process"/>
    <property type="evidence" value="ECO:0007669"/>
    <property type="project" value="UniProtKB-ARBA"/>
</dbReference>
<dbReference type="GO" id="GO:0009651">
    <property type="term" value="P:response to salt stress"/>
    <property type="evidence" value="ECO:0007669"/>
    <property type="project" value="UniProtKB-ARBA"/>
</dbReference>
<organism evidence="12 13">
    <name type="scientific">Nepenthes gracilis</name>
    <name type="common">Slender pitcher plant</name>
    <dbReference type="NCBI Taxonomy" id="150966"/>
    <lineage>
        <taxon>Eukaryota</taxon>
        <taxon>Viridiplantae</taxon>
        <taxon>Streptophyta</taxon>
        <taxon>Embryophyta</taxon>
        <taxon>Tracheophyta</taxon>
        <taxon>Spermatophyta</taxon>
        <taxon>Magnoliopsida</taxon>
        <taxon>eudicotyledons</taxon>
        <taxon>Gunneridae</taxon>
        <taxon>Pentapetalae</taxon>
        <taxon>Caryophyllales</taxon>
        <taxon>Nepenthaceae</taxon>
        <taxon>Nepenthes</taxon>
    </lineage>
</organism>
<dbReference type="GO" id="GO:0005739">
    <property type="term" value="C:mitochondrion"/>
    <property type="evidence" value="ECO:0007669"/>
    <property type="project" value="UniProtKB-SubCell"/>
</dbReference>
<dbReference type="InterPro" id="IPR035979">
    <property type="entry name" value="RBD_domain_sf"/>
</dbReference>
<dbReference type="GO" id="GO:0003690">
    <property type="term" value="F:double-stranded DNA binding"/>
    <property type="evidence" value="ECO:0007669"/>
    <property type="project" value="UniProtKB-ARBA"/>
</dbReference>
<reference evidence="12" key="1">
    <citation type="submission" date="2023-05" db="EMBL/GenBank/DDBJ databases">
        <title>Nepenthes gracilis genome sequencing.</title>
        <authorList>
            <person name="Fukushima K."/>
        </authorList>
    </citation>
    <scope>NUCLEOTIDE SEQUENCE</scope>
    <source>
        <strain evidence="12">SING2019-196</strain>
    </source>
</reference>
<evidence type="ECO:0000259" key="11">
    <source>
        <dbReference type="PROSITE" id="PS50102"/>
    </source>
</evidence>
<dbReference type="CDD" id="cd21608">
    <property type="entry name" value="RRM2_NsCP33_like"/>
    <property type="match status" value="1"/>
</dbReference>
<dbReference type="GO" id="GO:0035198">
    <property type="term" value="F:miRNA binding"/>
    <property type="evidence" value="ECO:0007669"/>
    <property type="project" value="UniProtKB-ARBA"/>
</dbReference>
<keyword evidence="4" id="KW-0597">Phosphoprotein</keyword>
<dbReference type="InterPro" id="IPR048289">
    <property type="entry name" value="RRM2_NsCP33-like"/>
</dbReference>
<evidence type="ECO:0000256" key="7">
    <source>
        <dbReference type="ARBA" id="ARBA00023128"/>
    </source>
</evidence>
<evidence type="ECO:0000256" key="2">
    <source>
        <dbReference type="ARBA" id="ARBA00004613"/>
    </source>
</evidence>
<dbReference type="InterPro" id="IPR012677">
    <property type="entry name" value="Nucleotide-bd_a/b_plait_sf"/>
</dbReference>
<feature type="region of interest" description="Disordered" evidence="10">
    <location>
        <begin position="148"/>
        <end position="179"/>
    </location>
</feature>
<comment type="similarity">
    <text evidence="8">Belongs to the GR-RBP family.</text>
</comment>
<protein>
    <recommendedName>
        <fullName evidence="11">RRM domain-containing protein</fullName>
    </recommendedName>
</protein>
<keyword evidence="5 9" id="KW-0694">RNA-binding</keyword>
<dbReference type="EMBL" id="BSYO01000019">
    <property type="protein sequence ID" value="GMH18485.1"/>
    <property type="molecule type" value="Genomic_DNA"/>
</dbReference>
<dbReference type="FunFam" id="3.30.70.330:FF:000612">
    <property type="entry name" value="Glycine-rich RNA-binding protein 2"/>
    <property type="match status" value="1"/>
</dbReference>
<evidence type="ECO:0000256" key="1">
    <source>
        <dbReference type="ARBA" id="ARBA00004173"/>
    </source>
</evidence>
<sequence length="179" mass="19183">MQLFRLEGKHPASKSFLPLSPDISGDTGLIKLAMAFYNSCGNLLRNSISQKIVPNGQPPLTSMLNLIRCMSSKKLFIGGLSWGTDDQSLKDAFSSFGEVTEARVITDRDTGRSRGFGFVNFSSEESASSAMSCMDGQELNGRNIRVSYATDRTPGPRGGFGGGYRGDDGGFGGDYRGNA</sequence>
<dbReference type="GO" id="GO:0035197">
    <property type="term" value="F:siRNA binding"/>
    <property type="evidence" value="ECO:0007669"/>
    <property type="project" value="UniProtKB-ARBA"/>
</dbReference>
<dbReference type="Gene3D" id="3.30.70.330">
    <property type="match status" value="1"/>
</dbReference>
<dbReference type="AlphaFoldDB" id="A0AAD3SV66"/>
<dbReference type="InterPro" id="IPR000504">
    <property type="entry name" value="RRM_dom"/>
</dbReference>
<dbReference type="GO" id="GO:0050688">
    <property type="term" value="P:regulation of defense response to virus"/>
    <property type="evidence" value="ECO:0007669"/>
    <property type="project" value="UniProtKB-ARBA"/>
</dbReference>
<evidence type="ECO:0000313" key="13">
    <source>
        <dbReference type="Proteomes" id="UP001279734"/>
    </source>
</evidence>